<keyword evidence="2" id="KW-1185">Reference proteome</keyword>
<accession>A0ABV0MMT8</accession>
<sequence>MASRTKFYTVAEALDLITMDCGTEVCAEDFSSEDEYLFYPDKLNDELDFAVPPLEMELVGKMVGAGGKEGFSSSRNNPIPREDEPNFHPAALNFTTMTTALDQEVAGERPLRLTCVHSCGFQQQIQWPSLSYRPVYHPYVPRTALATPSTLCACHCRRETVSSIHHARQQAHRQPFISFTISLF</sequence>
<proteinExistence type="predicted"/>
<dbReference type="EMBL" id="JAHRIO010002280">
    <property type="protein sequence ID" value="MEQ2159387.1"/>
    <property type="molecule type" value="Genomic_DNA"/>
</dbReference>
<reference evidence="1 2" key="1">
    <citation type="submission" date="2021-06" db="EMBL/GenBank/DDBJ databases">
        <authorList>
            <person name="Palmer J.M."/>
        </authorList>
    </citation>
    <scope>NUCLEOTIDE SEQUENCE [LARGE SCALE GENOMIC DNA]</scope>
    <source>
        <strain evidence="1 2">GA_2019</strain>
        <tissue evidence="1">Muscle</tissue>
    </source>
</reference>
<evidence type="ECO:0000313" key="1">
    <source>
        <dbReference type="EMBL" id="MEQ2159387.1"/>
    </source>
</evidence>
<comment type="caution">
    <text evidence="1">The sequence shown here is derived from an EMBL/GenBank/DDBJ whole genome shotgun (WGS) entry which is preliminary data.</text>
</comment>
<protein>
    <submittedName>
        <fullName evidence="1">Uncharacterized protein</fullName>
    </submittedName>
</protein>
<evidence type="ECO:0000313" key="2">
    <source>
        <dbReference type="Proteomes" id="UP001476798"/>
    </source>
</evidence>
<gene>
    <name evidence="1" type="ORF">GOODEAATRI_022358</name>
</gene>
<organism evidence="1 2">
    <name type="scientific">Goodea atripinnis</name>
    <dbReference type="NCBI Taxonomy" id="208336"/>
    <lineage>
        <taxon>Eukaryota</taxon>
        <taxon>Metazoa</taxon>
        <taxon>Chordata</taxon>
        <taxon>Craniata</taxon>
        <taxon>Vertebrata</taxon>
        <taxon>Euteleostomi</taxon>
        <taxon>Actinopterygii</taxon>
        <taxon>Neopterygii</taxon>
        <taxon>Teleostei</taxon>
        <taxon>Neoteleostei</taxon>
        <taxon>Acanthomorphata</taxon>
        <taxon>Ovalentaria</taxon>
        <taxon>Atherinomorphae</taxon>
        <taxon>Cyprinodontiformes</taxon>
        <taxon>Goodeidae</taxon>
        <taxon>Goodea</taxon>
    </lineage>
</organism>
<name>A0ABV0MMT8_9TELE</name>
<dbReference type="Proteomes" id="UP001476798">
    <property type="component" value="Unassembled WGS sequence"/>
</dbReference>